<accession>A0A4U9D890</accession>
<dbReference type="AlphaFoldDB" id="A0A4U9D890"/>
<evidence type="ECO:0000313" key="2">
    <source>
        <dbReference type="Proteomes" id="UP000339249"/>
    </source>
</evidence>
<organism evidence="1 2">
    <name type="scientific">Raoultella terrigena</name>
    <name type="common">Klebsiella terrigena</name>
    <dbReference type="NCBI Taxonomy" id="577"/>
    <lineage>
        <taxon>Bacteria</taxon>
        <taxon>Pseudomonadati</taxon>
        <taxon>Pseudomonadota</taxon>
        <taxon>Gammaproteobacteria</taxon>
        <taxon>Enterobacterales</taxon>
        <taxon>Enterobacteriaceae</taxon>
        <taxon>Klebsiella/Raoultella group</taxon>
        <taxon>Raoultella</taxon>
    </lineage>
</organism>
<dbReference type="Proteomes" id="UP000339249">
    <property type="component" value="Unassembled WGS sequence"/>
</dbReference>
<name>A0A4U9D890_RAOTE</name>
<gene>
    <name evidence="1" type="ORF">NCTC9185_05768</name>
</gene>
<dbReference type="EMBL" id="CABDVU010000001">
    <property type="protein sequence ID" value="VTN13726.1"/>
    <property type="molecule type" value="Genomic_DNA"/>
</dbReference>
<evidence type="ECO:0000313" key="1">
    <source>
        <dbReference type="EMBL" id="VTN13726.1"/>
    </source>
</evidence>
<proteinExistence type="predicted"/>
<reference evidence="1 2" key="1">
    <citation type="submission" date="2019-04" db="EMBL/GenBank/DDBJ databases">
        <authorList>
            <consortium name="Pathogen Informatics"/>
        </authorList>
    </citation>
    <scope>NUCLEOTIDE SEQUENCE [LARGE SCALE GENOMIC DNA]</scope>
    <source>
        <strain evidence="1 2">NCTC9185</strain>
    </source>
</reference>
<sequence length="65" mass="7398">MNHTRDIPQTFWRDAALPWLELRSTWGTAGRINATATHSFRWGLLLRGKRAVSARDESTCCNPVT</sequence>
<protein>
    <submittedName>
        <fullName evidence="1">Uncharacterized protein</fullName>
    </submittedName>
</protein>